<comment type="caution">
    <text evidence="2">The sequence shown here is derived from an EMBL/GenBank/DDBJ whole genome shotgun (WGS) entry which is preliminary data.</text>
</comment>
<gene>
    <name evidence="2" type="ORF">PC117_g11265</name>
</gene>
<sequence>MQRTSHPASTLKQRLRTSMQTWGNDVTRFPRCFFTQVRRMRGRPSAITRQLRVLAAASQPRRSPRSPSPSPAPAIPELRTSRSTQRVQPDSATQSAGEILVAAAADRLAIAGALATAQAAKVMRSVGLDADEIEQDSAVVDVYDETAAENNSDTTVDDDDSQDAQGLTEDKGPPPLCNGVTRKWLHVAT</sequence>
<organism evidence="2 3">
    <name type="scientific">Phytophthora cactorum</name>
    <dbReference type="NCBI Taxonomy" id="29920"/>
    <lineage>
        <taxon>Eukaryota</taxon>
        <taxon>Sar</taxon>
        <taxon>Stramenopiles</taxon>
        <taxon>Oomycota</taxon>
        <taxon>Peronosporomycetes</taxon>
        <taxon>Peronosporales</taxon>
        <taxon>Peronosporaceae</taxon>
        <taxon>Phytophthora</taxon>
    </lineage>
</organism>
<dbReference type="VEuPathDB" id="FungiDB:PC110_g7857"/>
<accession>A0A8T1DAA6</accession>
<evidence type="ECO:0000313" key="3">
    <source>
        <dbReference type="Proteomes" id="UP000736787"/>
    </source>
</evidence>
<dbReference type="EMBL" id="RCMK01000288">
    <property type="protein sequence ID" value="KAG2938364.1"/>
    <property type="molecule type" value="Genomic_DNA"/>
</dbReference>
<dbReference type="Proteomes" id="UP000736787">
    <property type="component" value="Unassembled WGS sequence"/>
</dbReference>
<name>A0A8T1DAA6_9STRA</name>
<feature type="region of interest" description="Disordered" evidence="1">
    <location>
        <begin position="145"/>
        <end position="180"/>
    </location>
</feature>
<reference evidence="2" key="1">
    <citation type="submission" date="2018-10" db="EMBL/GenBank/DDBJ databases">
        <title>Effector identification in a new, highly contiguous assembly of the strawberry crown rot pathogen Phytophthora cactorum.</title>
        <authorList>
            <person name="Armitage A.D."/>
            <person name="Nellist C.F."/>
            <person name="Bates H."/>
            <person name="Vickerstaff R.J."/>
            <person name="Harrison R.J."/>
        </authorList>
    </citation>
    <scope>NUCLEOTIDE SEQUENCE</scope>
    <source>
        <strain evidence="2">4040</strain>
    </source>
</reference>
<protein>
    <submittedName>
        <fullName evidence="2">Uncharacterized protein</fullName>
    </submittedName>
</protein>
<feature type="region of interest" description="Disordered" evidence="1">
    <location>
        <begin position="55"/>
        <end position="95"/>
    </location>
</feature>
<evidence type="ECO:0000256" key="1">
    <source>
        <dbReference type="SAM" id="MobiDB-lite"/>
    </source>
</evidence>
<dbReference type="AlphaFoldDB" id="A0A8T1DAA6"/>
<proteinExistence type="predicted"/>
<feature type="compositionally biased region" description="Polar residues" evidence="1">
    <location>
        <begin position="81"/>
        <end position="95"/>
    </location>
</feature>
<evidence type="ECO:0000313" key="2">
    <source>
        <dbReference type="EMBL" id="KAG2938364.1"/>
    </source>
</evidence>